<protein>
    <recommendedName>
        <fullName evidence="2">DUF503 domain-containing protein</fullName>
    </recommendedName>
</protein>
<dbReference type="InterPro" id="IPR007546">
    <property type="entry name" value="DUF503"/>
</dbReference>
<dbReference type="PANTHER" id="PTHR36441">
    <property type="entry name" value="HYPOTHETICAL CYTOSOLIC PROTEIN"/>
    <property type="match status" value="1"/>
</dbReference>
<reference evidence="1" key="1">
    <citation type="submission" date="2019-08" db="EMBL/GenBank/DDBJ databases">
        <authorList>
            <person name="Kucharzyk K."/>
            <person name="Murdoch R.W."/>
            <person name="Higgins S."/>
            <person name="Loffler F."/>
        </authorList>
    </citation>
    <scope>NUCLEOTIDE SEQUENCE</scope>
</reference>
<gene>
    <name evidence="1" type="ORF">SDC9_200250</name>
</gene>
<evidence type="ECO:0000313" key="1">
    <source>
        <dbReference type="EMBL" id="MPN52588.1"/>
    </source>
</evidence>
<dbReference type="EMBL" id="VSSQ01118840">
    <property type="protein sequence ID" value="MPN52588.1"/>
    <property type="molecule type" value="Genomic_DNA"/>
</dbReference>
<proteinExistence type="predicted"/>
<organism evidence="1">
    <name type="scientific">bioreactor metagenome</name>
    <dbReference type="NCBI Taxonomy" id="1076179"/>
    <lineage>
        <taxon>unclassified sequences</taxon>
        <taxon>metagenomes</taxon>
        <taxon>ecological metagenomes</taxon>
    </lineage>
</organism>
<dbReference type="PANTHER" id="PTHR36441:SF1">
    <property type="entry name" value="DUF503 DOMAIN-CONTAINING PROTEIN"/>
    <property type="match status" value="1"/>
</dbReference>
<sequence>MIIGTMMVELHAPWVHSLKEKRMVVKSICAKAGNKFNISIAEVDKQDMHQAIVIGISCVTDETAHANSILDNVLNFIEDNTEAEVISVNREIL</sequence>
<dbReference type="Gene3D" id="3.30.70.1120">
    <property type="entry name" value="TT1725-like"/>
    <property type="match status" value="1"/>
</dbReference>
<comment type="caution">
    <text evidence="1">The sequence shown here is derived from an EMBL/GenBank/DDBJ whole genome shotgun (WGS) entry which is preliminary data.</text>
</comment>
<accession>A0A645IMQ6</accession>
<dbReference type="SUPFAM" id="SSF103007">
    <property type="entry name" value="Hypothetical protein TT1725"/>
    <property type="match status" value="1"/>
</dbReference>
<evidence type="ECO:0008006" key="2">
    <source>
        <dbReference type="Google" id="ProtNLM"/>
    </source>
</evidence>
<name>A0A645IMQ6_9ZZZZ</name>
<dbReference type="InterPro" id="IPR036746">
    <property type="entry name" value="TT1725-like_sf"/>
</dbReference>
<dbReference type="Pfam" id="PF04456">
    <property type="entry name" value="DUF503"/>
    <property type="match status" value="1"/>
</dbReference>
<dbReference type="AlphaFoldDB" id="A0A645IMQ6"/>